<dbReference type="NCBIfam" id="TIGR01554">
    <property type="entry name" value="major_cap_HK97"/>
    <property type="match status" value="1"/>
</dbReference>
<evidence type="ECO:0000313" key="4">
    <source>
        <dbReference type="EMBL" id="ALA48125.1"/>
    </source>
</evidence>
<accession>A0A0N6WN45</accession>
<comment type="subcellular location">
    <subcellularLocation>
        <location evidence="1">Virion</location>
    </subcellularLocation>
</comment>
<name>A0A0N6WN45_9CAUD</name>
<dbReference type="SUPFAM" id="SSF56563">
    <property type="entry name" value="Major capsid protein gp5"/>
    <property type="match status" value="1"/>
</dbReference>
<dbReference type="EMBL" id="KT206225">
    <property type="protein sequence ID" value="ALA48125.1"/>
    <property type="molecule type" value="Genomic_DNA"/>
</dbReference>
<keyword evidence="2" id="KW-0946">Virion</keyword>
<dbReference type="InterPro" id="IPR024455">
    <property type="entry name" value="Phage_capsid"/>
</dbReference>
<evidence type="ECO:0000259" key="3">
    <source>
        <dbReference type="Pfam" id="PF05065"/>
    </source>
</evidence>
<dbReference type="InterPro" id="IPR054612">
    <property type="entry name" value="Phage_capsid-like_C"/>
</dbReference>
<reference evidence="4 5" key="1">
    <citation type="journal article" date="2016" name="Arch. Virol.">
        <title>Genome sequence of a cluster A13 mycobacteriophage detected in Mycobacterium phlei over a half century ago.</title>
        <authorList>
            <person name="Marton S."/>
            <person name="Feher E."/>
            <person name="Horvath B."/>
            <person name="Haber K."/>
            <person name="Somogyi P."/>
            <person name="Minarovits J."/>
            <person name="Banyai K."/>
        </authorList>
    </citation>
    <scope>NUCLEOTIDE SEQUENCE [LARGE SCALE GENOMIC DNA]</scope>
</reference>
<organism evidence="4 5">
    <name type="scientific">Mycobacterium phage Phlei</name>
    <dbReference type="NCBI Taxonomy" id="1690684"/>
    <lineage>
        <taxon>Viruses</taxon>
        <taxon>Duplodnaviria</taxon>
        <taxon>Heunggongvirae</taxon>
        <taxon>Uroviricota</taxon>
        <taxon>Caudoviricetes</taxon>
        <taxon>Phleivirus</taxon>
        <taxon>Phleivirus Phlei</taxon>
    </lineage>
</organism>
<dbReference type="Gene3D" id="3.30.2400.10">
    <property type="entry name" value="Major capsid protein gp5"/>
    <property type="match status" value="1"/>
</dbReference>
<dbReference type="Pfam" id="PF05065">
    <property type="entry name" value="Phage_capsid"/>
    <property type="match status" value="1"/>
</dbReference>
<dbReference type="OrthoDB" id="2881at10239"/>
<protein>
    <recommendedName>
        <fullName evidence="3">Phage capsid-like C-terminal domain-containing protein</fullName>
    </recommendedName>
</protein>
<dbReference type="RefSeq" id="YP_009188006.1">
    <property type="nucleotide sequence ID" value="NC_028662.1"/>
</dbReference>
<evidence type="ECO:0000313" key="5">
    <source>
        <dbReference type="Proteomes" id="UP000203948"/>
    </source>
</evidence>
<dbReference type="Gene3D" id="3.30.2320.10">
    <property type="entry name" value="hypothetical protein PF0899 domain"/>
    <property type="match status" value="1"/>
</dbReference>
<evidence type="ECO:0000256" key="2">
    <source>
        <dbReference type="ARBA" id="ARBA00022844"/>
    </source>
</evidence>
<dbReference type="GO" id="GO:0044423">
    <property type="term" value="C:virion component"/>
    <property type="evidence" value="ECO:0007669"/>
    <property type="project" value="UniProtKB-KW"/>
</dbReference>
<evidence type="ECO:0000256" key="1">
    <source>
        <dbReference type="ARBA" id="ARBA00004328"/>
    </source>
</evidence>
<proteinExistence type="predicted"/>
<keyword evidence="5" id="KW-1185">Reference proteome</keyword>
<dbReference type="GeneID" id="26517059"/>
<sequence>MSFSLNHAQIAQTGDSMFQGYLEPEQAQDYFAEAEKTSIVQKFATKIPMGPTGVKIPHWTGDVSASWIGEGEMKPITKGDMTSQVVAPHKIATIFVASAETVRANPANYLGTMRTKVATAFAMAFDNAALWGDDSPFAKYLAQTTKRVSLASAGARTAYDAFGVEGLTQLVKPVSGAKHSWTQTLLDDTAEPILNGAKDQNGRPLFVESTYEGLTSPYREGRILGRPTILSDHVARDGIVGFMGDFSQIVWGQVGGLSFDVTDQATLNLGTFQSPNFVSLWQHNLVAVRVEAEYGLLINDLDAFVALTEEAIPVTYEVDLGGATGGTFKLSLNGRQTSGLNHNASATTVKNAIVGLDDGIEADDVTVTLSSGVYTITVPGTLSADFSDLEGATDPSLAVVG</sequence>
<feature type="domain" description="Phage capsid-like C-terminal" evidence="3">
    <location>
        <begin position="23"/>
        <end position="307"/>
    </location>
</feature>
<dbReference type="Proteomes" id="UP000203948">
    <property type="component" value="Segment"/>
</dbReference>
<dbReference type="KEGG" id="vg:26517059"/>